<name>A0A9Q3J810_9BASI</name>
<organism evidence="2 3">
    <name type="scientific">Austropuccinia psidii MF-1</name>
    <dbReference type="NCBI Taxonomy" id="1389203"/>
    <lineage>
        <taxon>Eukaryota</taxon>
        <taxon>Fungi</taxon>
        <taxon>Dikarya</taxon>
        <taxon>Basidiomycota</taxon>
        <taxon>Pucciniomycotina</taxon>
        <taxon>Pucciniomycetes</taxon>
        <taxon>Pucciniales</taxon>
        <taxon>Sphaerophragmiaceae</taxon>
        <taxon>Austropuccinia</taxon>
    </lineage>
</organism>
<dbReference type="EMBL" id="AVOT02064989">
    <property type="protein sequence ID" value="MBW0557216.1"/>
    <property type="molecule type" value="Genomic_DNA"/>
</dbReference>
<feature type="compositionally biased region" description="Basic and acidic residues" evidence="1">
    <location>
        <begin position="1"/>
        <end position="16"/>
    </location>
</feature>
<evidence type="ECO:0000313" key="2">
    <source>
        <dbReference type="EMBL" id="MBW0557216.1"/>
    </source>
</evidence>
<feature type="compositionally biased region" description="Basic and acidic residues" evidence="1">
    <location>
        <begin position="67"/>
        <end position="76"/>
    </location>
</feature>
<evidence type="ECO:0000313" key="3">
    <source>
        <dbReference type="Proteomes" id="UP000765509"/>
    </source>
</evidence>
<feature type="region of interest" description="Disordered" evidence="1">
    <location>
        <begin position="1"/>
        <end position="89"/>
    </location>
</feature>
<dbReference type="AlphaFoldDB" id="A0A9Q3J810"/>
<feature type="compositionally biased region" description="Polar residues" evidence="1">
    <location>
        <begin position="77"/>
        <end position="89"/>
    </location>
</feature>
<evidence type="ECO:0000256" key="1">
    <source>
        <dbReference type="SAM" id="MobiDB-lite"/>
    </source>
</evidence>
<keyword evidence="3" id="KW-1185">Reference proteome</keyword>
<accession>A0A9Q3J810</accession>
<gene>
    <name evidence="2" type="ORF">O181_096931</name>
</gene>
<dbReference type="Proteomes" id="UP000765509">
    <property type="component" value="Unassembled WGS sequence"/>
</dbReference>
<comment type="caution">
    <text evidence="2">The sequence shown here is derived from an EMBL/GenBank/DDBJ whole genome shotgun (WGS) entry which is preliminary data.</text>
</comment>
<protein>
    <submittedName>
        <fullName evidence="2">Uncharacterized protein</fullName>
    </submittedName>
</protein>
<reference evidence="2" key="1">
    <citation type="submission" date="2021-03" db="EMBL/GenBank/DDBJ databases">
        <title>Draft genome sequence of rust myrtle Austropuccinia psidii MF-1, a brazilian biotype.</title>
        <authorList>
            <person name="Quecine M.C."/>
            <person name="Pachon D.M.R."/>
            <person name="Bonatelli M.L."/>
            <person name="Correr F.H."/>
            <person name="Franceschini L.M."/>
            <person name="Leite T.F."/>
            <person name="Margarido G.R.A."/>
            <person name="Almeida C.A."/>
            <person name="Ferrarezi J.A."/>
            <person name="Labate C.A."/>
        </authorList>
    </citation>
    <scope>NUCLEOTIDE SEQUENCE</scope>
    <source>
        <strain evidence="2">MF-1</strain>
    </source>
</reference>
<proteinExistence type="predicted"/>
<sequence>MHSNVVHRESSKDKGFLENPNMLSENRRKKLAQKKDKTPCGSSLSLKDQPEGKGKVQMKQNLPRELQNSKERKESHGQSVQYGKNFNGI</sequence>